<dbReference type="Pfam" id="PF00196">
    <property type="entry name" value="GerE"/>
    <property type="match status" value="1"/>
</dbReference>
<dbReference type="PRINTS" id="PR00038">
    <property type="entry name" value="HTHLUXR"/>
</dbReference>
<dbReference type="SUPFAM" id="SSF55781">
    <property type="entry name" value="GAF domain-like"/>
    <property type="match status" value="1"/>
</dbReference>
<proteinExistence type="predicted"/>
<evidence type="ECO:0000259" key="4">
    <source>
        <dbReference type="PROSITE" id="PS50043"/>
    </source>
</evidence>
<accession>A0ABU8KND8</accession>
<dbReference type="Proteomes" id="UP001366503">
    <property type="component" value="Unassembled WGS sequence"/>
</dbReference>
<dbReference type="RefSeq" id="WP_337096900.1">
    <property type="nucleotide sequence ID" value="NZ_JAPYKO010000036.1"/>
</dbReference>
<evidence type="ECO:0000256" key="3">
    <source>
        <dbReference type="ARBA" id="ARBA00023163"/>
    </source>
</evidence>
<evidence type="ECO:0000313" key="5">
    <source>
        <dbReference type="EMBL" id="MEI9406419.1"/>
    </source>
</evidence>
<dbReference type="PANTHER" id="PTHR44688">
    <property type="entry name" value="DNA-BINDING TRANSCRIPTIONAL ACTIVATOR DEVR_DOSR"/>
    <property type="match status" value="1"/>
</dbReference>
<dbReference type="InterPro" id="IPR016032">
    <property type="entry name" value="Sig_transdc_resp-reg_C-effctor"/>
</dbReference>
<dbReference type="InterPro" id="IPR036388">
    <property type="entry name" value="WH-like_DNA-bd_sf"/>
</dbReference>
<organism evidence="5 6">
    <name type="scientific">Mesorhizobium argentiipisi</name>
    <dbReference type="NCBI Taxonomy" id="3015175"/>
    <lineage>
        <taxon>Bacteria</taxon>
        <taxon>Pseudomonadati</taxon>
        <taxon>Pseudomonadota</taxon>
        <taxon>Alphaproteobacteria</taxon>
        <taxon>Hyphomicrobiales</taxon>
        <taxon>Phyllobacteriaceae</taxon>
        <taxon>Mesorhizobium</taxon>
    </lineage>
</organism>
<name>A0ABU8KND8_9HYPH</name>
<keyword evidence="2" id="KW-0238">DNA-binding</keyword>
<dbReference type="CDD" id="cd06170">
    <property type="entry name" value="LuxR_C_like"/>
    <property type="match status" value="1"/>
</dbReference>
<feature type="domain" description="HTH luxR-type" evidence="4">
    <location>
        <begin position="142"/>
        <end position="207"/>
    </location>
</feature>
<dbReference type="SMART" id="SM00421">
    <property type="entry name" value="HTH_LUXR"/>
    <property type="match status" value="1"/>
</dbReference>
<dbReference type="SUPFAM" id="SSF46894">
    <property type="entry name" value="C-terminal effector domain of the bipartite response regulators"/>
    <property type="match status" value="1"/>
</dbReference>
<dbReference type="InterPro" id="IPR000792">
    <property type="entry name" value="Tscrpt_reg_LuxR_C"/>
</dbReference>
<gene>
    <name evidence="5" type="ORF">O7A05_30300</name>
</gene>
<dbReference type="PROSITE" id="PS50043">
    <property type="entry name" value="HTH_LUXR_2"/>
    <property type="match status" value="1"/>
</dbReference>
<dbReference type="PANTHER" id="PTHR44688:SF16">
    <property type="entry name" value="DNA-BINDING TRANSCRIPTIONAL ACTIVATOR DEVR_DOSR"/>
    <property type="match status" value="1"/>
</dbReference>
<keyword evidence="3" id="KW-0804">Transcription</keyword>
<dbReference type="Gene3D" id="3.30.450.40">
    <property type="match status" value="1"/>
</dbReference>
<sequence length="220" mass="24133">MANIDVPLEDLRLFGTIIAKLENARTRQEIYEVAAADISRLAGAIRVSLSSVLDQRERLELHAEVSEKSRTGGDDLEIWHLSDGSPSRVRRLRQCVCLSLDNGGTTLGTLRLWHHRGRAFSSSMITMIAAVVPYLCAALTRCARSPGRLSSRELDVATLVARGMRDREIAEALGITFSTVRTHLNHALARLGCTNRTELAALIIRAARPLHGGARFENAA</sequence>
<evidence type="ECO:0000313" key="6">
    <source>
        <dbReference type="Proteomes" id="UP001366503"/>
    </source>
</evidence>
<reference evidence="5 6" key="1">
    <citation type="submission" date="2022-12" db="EMBL/GenBank/DDBJ databases">
        <authorList>
            <person name="Muema E."/>
        </authorList>
    </citation>
    <scope>NUCLEOTIDE SEQUENCE [LARGE SCALE GENOMIC DNA]</scope>
    <source>
        <strain evidence="6">1330</strain>
    </source>
</reference>
<protein>
    <submittedName>
        <fullName evidence="5">Helix-turn-helix transcriptional regulator</fullName>
    </submittedName>
</protein>
<dbReference type="EMBL" id="JAPYKO010000036">
    <property type="protein sequence ID" value="MEI9406419.1"/>
    <property type="molecule type" value="Genomic_DNA"/>
</dbReference>
<dbReference type="Gene3D" id="1.10.10.10">
    <property type="entry name" value="Winged helix-like DNA-binding domain superfamily/Winged helix DNA-binding domain"/>
    <property type="match status" value="1"/>
</dbReference>
<keyword evidence="6" id="KW-1185">Reference proteome</keyword>
<evidence type="ECO:0000256" key="1">
    <source>
        <dbReference type="ARBA" id="ARBA00023015"/>
    </source>
</evidence>
<dbReference type="InterPro" id="IPR029016">
    <property type="entry name" value="GAF-like_dom_sf"/>
</dbReference>
<comment type="caution">
    <text evidence="5">The sequence shown here is derived from an EMBL/GenBank/DDBJ whole genome shotgun (WGS) entry which is preliminary data.</text>
</comment>
<keyword evidence="1" id="KW-0805">Transcription regulation</keyword>
<evidence type="ECO:0000256" key="2">
    <source>
        <dbReference type="ARBA" id="ARBA00023125"/>
    </source>
</evidence>